<dbReference type="InterPro" id="IPR029058">
    <property type="entry name" value="AB_hydrolase_fold"/>
</dbReference>
<dbReference type="SUPFAM" id="SSF53474">
    <property type="entry name" value="alpha/beta-Hydrolases"/>
    <property type="match status" value="1"/>
</dbReference>
<dbReference type="EMBL" id="CACRXK020013959">
    <property type="protein sequence ID" value="CAB4026021.1"/>
    <property type="molecule type" value="Genomic_DNA"/>
</dbReference>
<keyword evidence="2" id="KW-1185">Reference proteome</keyword>
<comment type="caution">
    <text evidence="1">The sequence shown here is derived from an EMBL/GenBank/DDBJ whole genome shotgun (WGS) entry which is preliminary data.</text>
</comment>
<dbReference type="PANTHER" id="PTHR48098">
    <property type="entry name" value="ENTEROCHELIN ESTERASE-RELATED"/>
    <property type="match status" value="1"/>
</dbReference>
<dbReference type="InterPro" id="IPR050583">
    <property type="entry name" value="Mycobacterial_A85_antigen"/>
</dbReference>
<dbReference type="PANTHER" id="PTHR48098:SF6">
    <property type="entry name" value="FERRI-BACILLIBACTIN ESTERASE BESA"/>
    <property type="match status" value="1"/>
</dbReference>
<dbReference type="OrthoDB" id="446683at2759"/>
<dbReference type="Gene3D" id="3.40.50.1820">
    <property type="entry name" value="alpha/beta hydrolase"/>
    <property type="match status" value="1"/>
</dbReference>
<proteinExistence type="predicted"/>
<dbReference type="AlphaFoldDB" id="A0A6S7J7J8"/>
<accession>A0A6S7J7J8</accession>
<evidence type="ECO:0000313" key="1">
    <source>
        <dbReference type="EMBL" id="CAB4026021.1"/>
    </source>
</evidence>
<sequence length="505" mass="57639">MEIAAFLILILCCTVIYGKDPGKNPCGKESNDNGECPLAFEPIPQPFLVKIRYPRDNKYAQNASKDASKMYLRGSGLGLTWEKGQMMKNSAEKDAWEFQLEFGIPGYELPNDKKPPARFEFRVYLDDSQDMLGPNFVVALPLSTNTQNTSKVPEFWRYPWFFSKKESVIDRYIYSPQLEGTRLIHVILPPSFQENTYKRYETMMVNDGQRLDKIVPQLSILMVQRALIKEVVVVGITNSYVNRTQLLAVSNGSDIKCINGNNMADCNGCVRCNSSTCSYESHIDDYQRCYKWVRIPKVYGQLYLDFIQDTVIPECKSKYRALAGPQNFGIMGFSLGGLISCNAIWTRPQTFGSAACMSPSLWWPFPVNATFPDDAGYEFTRDTLMKYRGARPRQKIYIDVGGNEGYIMTSPARNASMILAGTPYFEMNKNLWFYIWEGEYHVFMKAVQRLWIPLIAFYGTEGSPQGEIIKKVIEENKTNRATKDSFVFLTLFWMCLIAHIGSITP</sequence>
<gene>
    <name evidence="1" type="ORF">PACLA_8A086871</name>
</gene>
<organism evidence="1 2">
    <name type="scientific">Paramuricea clavata</name>
    <name type="common">Red gorgonian</name>
    <name type="synonym">Violescent sea-whip</name>
    <dbReference type="NCBI Taxonomy" id="317549"/>
    <lineage>
        <taxon>Eukaryota</taxon>
        <taxon>Metazoa</taxon>
        <taxon>Cnidaria</taxon>
        <taxon>Anthozoa</taxon>
        <taxon>Octocorallia</taxon>
        <taxon>Malacalcyonacea</taxon>
        <taxon>Plexauridae</taxon>
        <taxon>Paramuricea</taxon>
    </lineage>
</organism>
<evidence type="ECO:0000313" key="2">
    <source>
        <dbReference type="Proteomes" id="UP001152795"/>
    </source>
</evidence>
<dbReference type="Proteomes" id="UP001152795">
    <property type="component" value="Unassembled WGS sequence"/>
</dbReference>
<name>A0A6S7J7J8_PARCT</name>
<protein>
    <submittedName>
        <fullName evidence="1">Uncharacterized protein</fullName>
    </submittedName>
</protein>
<dbReference type="InterPro" id="IPR000801">
    <property type="entry name" value="Esterase-like"/>
</dbReference>
<dbReference type="Pfam" id="PF00756">
    <property type="entry name" value="Esterase"/>
    <property type="match status" value="1"/>
</dbReference>
<reference evidence="1" key="1">
    <citation type="submission" date="2020-04" db="EMBL/GenBank/DDBJ databases">
        <authorList>
            <person name="Alioto T."/>
            <person name="Alioto T."/>
            <person name="Gomez Garrido J."/>
        </authorList>
    </citation>
    <scope>NUCLEOTIDE SEQUENCE</scope>
    <source>
        <strain evidence="1">A484AB</strain>
    </source>
</reference>